<keyword evidence="3" id="KW-1185">Reference proteome</keyword>
<dbReference type="Gene3D" id="2.40.50.320">
    <property type="entry name" value="Copper binding periplasmic protein CusF"/>
    <property type="match status" value="1"/>
</dbReference>
<dbReference type="AlphaFoldDB" id="A0A4R3YE27"/>
<dbReference type="InterPro" id="IPR021647">
    <property type="entry name" value="CusF_Ec"/>
</dbReference>
<organism evidence="2 3">
    <name type="scientific">Sulfurirhabdus autotrophica</name>
    <dbReference type="NCBI Taxonomy" id="1706046"/>
    <lineage>
        <taxon>Bacteria</taxon>
        <taxon>Pseudomonadati</taxon>
        <taxon>Pseudomonadota</taxon>
        <taxon>Betaproteobacteria</taxon>
        <taxon>Nitrosomonadales</taxon>
        <taxon>Sulfuricellaceae</taxon>
        <taxon>Sulfurirhabdus</taxon>
    </lineage>
</organism>
<reference evidence="2 3" key="1">
    <citation type="submission" date="2019-03" db="EMBL/GenBank/DDBJ databases">
        <title>Genomic Encyclopedia of Type Strains, Phase IV (KMG-IV): sequencing the most valuable type-strain genomes for metagenomic binning, comparative biology and taxonomic classification.</title>
        <authorList>
            <person name="Goeker M."/>
        </authorList>
    </citation>
    <scope>NUCLEOTIDE SEQUENCE [LARGE SCALE GENOMIC DNA]</scope>
    <source>
        <strain evidence="2 3">DSM 100309</strain>
    </source>
</reference>
<dbReference type="Proteomes" id="UP000295367">
    <property type="component" value="Unassembled WGS sequence"/>
</dbReference>
<proteinExistence type="predicted"/>
<accession>A0A4R3YE27</accession>
<dbReference type="RefSeq" id="WP_223248433.1">
    <property type="nucleotide sequence ID" value="NZ_BHVT01000073.1"/>
</dbReference>
<feature type="signal peptide" evidence="1">
    <location>
        <begin position="1"/>
        <end position="21"/>
    </location>
</feature>
<comment type="caution">
    <text evidence="2">The sequence shown here is derived from an EMBL/GenBank/DDBJ whole genome shotgun (WGS) entry which is preliminary data.</text>
</comment>
<keyword evidence="1" id="KW-0732">Signal</keyword>
<dbReference type="InterPro" id="IPR042230">
    <property type="entry name" value="CusF_sf"/>
</dbReference>
<sequence length="134" mass="14311">MKKIHSIALTLVFALPLIVNAAEQTSVKPGTIPHQGMTPETMDMGKSSMPGAANMPEMASTSMSNGIIRKVNKSSKKITIKHGPLNNLGMGAMTMVFKVKDPAMLEQVKSGNKVNFVAESINGDLTVTKIEEAK</sequence>
<protein>
    <submittedName>
        <fullName evidence="2">Copper binding protein CusF</fullName>
    </submittedName>
</protein>
<gene>
    <name evidence="2" type="ORF">EDC63_101270</name>
</gene>
<dbReference type="EMBL" id="SMCO01000001">
    <property type="protein sequence ID" value="TCV90300.1"/>
    <property type="molecule type" value="Genomic_DNA"/>
</dbReference>
<name>A0A4R3YE27_9PROT</name>
<evidence type="ECO:0000256" key="1">
    <source>
        <dbReference type="SAM" id="SignalP"/>
    </source>
</evidence>
<evidence type="ECO:0000313" key="2">
    <source>
        <dbReference type="EMBL" id="TCV90300.1"/>
    </source>
</evidence>
<evidence type="ECO:0000313" key="3">
    <source>
        <dbReference type="Proteomes" id="UP000295367"/>
    </source>
</evidence>
<feature type="chain" id="PRO_5020951001" evidence="1">
    <location>
        <begin position="22"/>
        <end position="134"/>
    </location>
</feature>
<dbReference type="Pfam" id="PF11604">
    <property type="entry name" value="CusF_Ec"/>
    <property type="match status" value="1"/>
</dbReference>